<reference evidence="2" key="1">
    <citation type="journal article" date="2021" name="Proc. Natl. Acad. Sci. U.S.A.">
        <title>Global biogeography of chemosynthetic symbionts reveals both localized and globally distributed symbiont groups. .</title>
        <authorList>
            <person name="Osvatic J.T."/>
            <person name="Wilkins L.G.E."/>
            <person name="Leibrecht L."/>
            <person name="Leray M."/>
            <person name="Zauner S."/>
            <person name="Polzin J."/>
            <person name="Camacho Y."/>
            <person name="Gros O."/>
            <person name="van Gils J.A."/>
            <person name="Eisen J.A."/>
            <person name="Petersen J.M."/>
            <person name="Yuen B."/>
        </authorList>
    </citation>
    <scope>NUCLEOTIDE SEQUENCE</scope>
    <source>
        <strain evidence="2">MAGclacostrist064TRANS</strain>
    </source>
</reference>
<accession>A0A9E4T5W7</accession>
<dbReference type="SUPFAM" id="SSF55136">
    <property type="entry name" value="Probable bacterial effector-binding domain"/>
    <property type="match status" value="1"/>
</dbReference>
<proteinExistence type="predicted"/>
<feature type="signal peptide" evidence="1">
    <location>
        <begin position="1"/>
        <end position="23"/>
    </location>
</feature>
<protein>
    <submittedName>
        <fullName evidence="2">Heme-binding protein</fullName>
    </submittedName>
</protein>
<dbReference type="Proteomes" id="UP000886667">
    <property type="component" value="Unassembled WGS sequence"/>
</dbReference>
<sequence length="221" mass="25066">MKYLVRIATMVLLTAIGAKQVMAIEEAQYDVIHKESDFEIRDYASHVLAETFVTGAMEDAGKVAFRRLFDYISGNNQSRQEVTMTAPVSQQPAGEKIEMTAPVGQQPDSEGWVVSFMMPSEYTMETLPVPIDSKVTLRKVPPRRMAAIRYSGFWSENSYLEHKAELLQWIEKAGLTITGEPVWARYNAPFTPWFMRRNEILIPVHETAKTAATSHRVEASY</sequence>
<organism evidence="2 3">
    <name type="scientific">Candidatus Thiodiazotropha taylori</name>
    <dbReference type="NCBI Taxonomy" id="2792791"/>
    <lineage>
        <taxon>Bacteria</taxon>
        <taxon>Pseudomonadati</taxon>
        <taxon>Pseudomonadota</taxon>
        <taxon>Gammaproteobacteria</taxon>
        <taxon>Chromatiales</taxon>
        <taxon>Sedimenticolaceae</taxon>
        <taxon>Candidatus Thiodiazotropha</taxon>
    </lineage>
</organism>
<dbReference type="PANTHER" id="PTHR11220:SF1">
    <property type="entry name" value="HEME-BINDING PROTEIN 2"/>
    <property type="match status" value="1"/>
</dbReference>
<dbReference type="InterPro" id="IPR006917">
    <property type="entry name" value="SOUL_heme-bd"/>
</dbReference>
<gene>
    <name evidence="2" type="ORF">JAZ07_21385</name>
</gene>
<dbReference type="InterPro" id="IPR011256">
    <property type="entry name" value="Reg_factor_effector_dom_sf"/>
</dbReference>
<dbReference type="Pfam" id="PF04832">
    <property type="entry name" value="SOUL"/>
    <property type="match status" value="1"/>
</dbReference>
<dbReference type="AlphaFoldDB" id="A0A9E4T5W7"/>
<feature type="chain" id="PRO_5038694250" evidence="1">
    <location>
        <begin position="24"/>
        <end position="221"/>
    </location>
</feature>
<keyword evidence="1" id="KW-0732">Signal</keyword>
<name>A0A9E4T5W7_9GAMM</name>
<dbReference type="Gene3D" id="3.20.80.10">
    <property type="entry name" value="Regulatory factor, effector binding domain"/>
    <property type="match status" value="1"/>
</dbReference>
<evidence type="ECO:0000256" key="1">
    <source>
        <dbReference type="SAM" id="SignalP"/>
    </source>
</evidence>
<dbReference type="EMBL" id="JAEPCM010000812">
    <property type="protein sequence ID" value="MCG7948901.1"/>
    <property type="molecule type" value="Genomic_DNA"/>
</dbReference>
<evidence type="ECO:0000313" key="2">
    <source>
        <dbReference type="EMBL" id="MCG7948901.1"/>
    </source>
</evidence>
<evidence type="ECO:0000313" key="3">
    <source>
        <dbReference type="Proteomes" id="UP000886667"/>
    </source>
</evidence>
<comment type="caution">
    <text evidence="2">The sequence shown here is derived from an EMBL/GenBank/DDBJ whole genome shotgun (WGS) entry which is preliminary data.</text>
</comment>
<dbReference type="PANTHER" id="PTHR11220">
    <property type="entry name" value="HEME-BINDING PROTEIN-RELATED"/>
    <property type="match status" value="1"/>
</dbReference>